<dbReference type="InterPro" id="IPR011779">
    <property type="entry name" value="SO4_adenylTrfase_lsu"/>
</dbReference>
<dbReference type="EMBL" id="RBIG01000001">
    <property type="protein sequence ID" value="RKQ73926.1"/>
    <property type="molecule type" value="Genomic_DNA"/>
</dbReference>
<dbReference type="InterPro" id="IPR009001">
    <property type="entry name" value="Transl_elong_EF1A/Init_IF2_C"/>
</dbReference>
<dbReference type="Pfam" id="PF00009">
    <property type="entry name" value="GTP_EFTU"/>
    <property type="match status" value="1"/>
</dbReference>
<feature type="active site" description="Phosphoserine intermediate" evidence="14">
    <location>
        <position position="532"/>
    </location>
</feature>
<dbReference type="CDD" id="cd04095">
    <property type="entry name" value="CysN_NoDQ_III"/>
    <property type="match status" value="1"/>
</dbReference>
<proteinExistence type="inferred from homology"/>
<evidence type="ECO:0000256" key="10">
    <source>
        <dbReference type="ARBA" id="ARBA00023134"/>
    </source>
</evidence>
<comment type="pathway">
    <text evidence="14">Sulfur metabolism; hydrogen sulfide biosynthesis; sulfite from sulfate: step 2/3.</text>
</comment>
<dbReference type="NCBIfam" id="TIGR00455">
    <property type="entry name" value="apsK"/>
    <property type="match status" value="1"/>
</dbReference>
<comment type="function">
    <text evidence="14">Catalyzes the synthesis of activated sulfate.</text>
</comment>
<dbReference type="InterPro" id="IPR044139">
    <property type="entry name" value="CysN_NoDQ_III"/>
</dbReference>
<dbReference type="EC" id="2.7.1.25" evidence="14"/>
<feature type="domain" description="Tr-type G" evidence="15">
    <location>
        <begin position="8"/>
        <end position="219"/>
    </location>
</feature>
<keyword evidence="10" id="KW-0342">GTP-binding</keyword>
<name>A0A420WSW3_9PROT</name>
<keyword evidence="9 14" id="KW-0067">ATP-binding</keyword>
<comment type="similarity">
    <text evidence="14">Belongs to the APS kinase family.</text>
</comment>
<dbReference type="OrthoDB" id="9804504at2"/>
<dbReference type="HAMAP" id="MF_00065">
    <property type="entry name" value="Adenylyl_sulf_kinase"/>
    <property type="match status" value="1"/>
</dbReference>
<dbReference type="Pfam" id="PF01583">
    <property type="entry name" value="APS_kinase"/>
    <property type="match status" value="1"/>
</dbReference>
<evidence type="ECO:0000256" key="6">
    <source>
        <dbReference type="ARBA" id="ARBA00022679"/>
    </source>
</evidence>
<dbReference type="SUPFAM" id="SSF50465">
    <property type="entry name" value="EF-Tu/eEF-1alpha/eIF2-gamma C-terminal domain"/>
    <property type="match status" value="1"/>
</dbReference>
<dbReference type="NCBIfam" id="TIGR02034">
    <property type="entry name" value="CysN"/>
    <property type="match status" value="1"/>
</dbReference>
<dbReference type="InterPro" id="IPR009000">
    <property type="entry name" value="Transl_B-barrel_sf"/>
</dbReference>
<dbReference type="GO" id="GO:0003924">
    <property type="term" value="F:GTPase activity"/>
    <property type="evidence" value="ECO:0007669"/>
    <property type="project" value="InterPro"/>
</dbReference>
<dbReference type="PROSITE" id="PS51722">
    <property type="entry name" value="G_TR_2"/>
    <property type="match status" value="1"/>
</dbReference>
<evidence type="ECO:0000256" key="5">
    <source>
        <dbReference type="ARBA" id="ARBA00011760"/>
    </source>
</evidence>
<evidence type="ECO:0000256" key="12">
    <source>
        <dbReference type="ARBA" id="ARBA00024872"/>
    </source>
</evidence>
<dbReference type="InterPro" id="IPR027417">
    <property type="entry name" value="P-loop_NTPase"/>
</dbReference>
<dbReference type="AlphaFoldDB" id="A0A420WSW3"/>
<evidence type="ECO:0000256" key="8">
    <source>
        <dbReference type="ARBA" id="ARBA00022741"/>
    </source>
</evidence>
<comment type="subunit">
    <text evidence="5">Sulfate-activating enzymes, NodP and NodQ, may be physically associated.</text>
</comment>
<comment type="similarity">
    <text evidence="3">In the C-terminal section; belongs to the APS kinase family.</text>
</comment>
<dbReference type="SUPFAM" id="SSF52540">
    <property type="entry name" value="P-loop containing nucleoside triphosphate hydrolases"/>
    <property type="match status" value="2"/>
</dbReference>
<evidence type="ECO:0000256" key="14">
    <source>
        <dbReference type="HAMAP-Rule" id="MF_00065"/>
    </source>
</evidence>
<comment type="function">
    <text evidence="2">APS kinase catalyzes the synthesis of activated sulfate.</text>
</comment>
<evidence type="ECO:0000256" key="11">
    <source>
        <dbReference type="ARBA" id="ARBA00023268"/>
    </source>
</evidence>
<dbReference type="UniPathway" id="UPA00140">
    <property type="reaction ID" value="UER00205"/>
</dbReference>
<reference evidence="16 17" key="1">
    <citation type="submission" date="2018-10" db="EMBL/GenBank/DDBJ databases">
        <title>Comparative analysis of microorganisms from saline springs in Andes Mountain Range, Colombia.</title>
        <authorList>
            <person name="Rubin E."/>
        </authorList>
    </citation>
    <scope>NUCLEOTIDE SEQUENCE [LARGE SCALE GENOMIC DNA]</scope>
    <source>
        <strain evidence="16 17">USBA 36</strain>
    </source>
</reference>
<dbReference type="SUPFAM" id="SSF50447">
    <property type="entry name" value="Translation proteins"/>
    <property type="match status" value="1"/>
</dbReference>
<dbReference type="InterPro" id="IPR002891">
    <property type="entry name" value="APS"/>
</dbReference>
<dbReference type="Gene3D" id="3.40.50.300">
    <property type="entry name" value="P-loop containing nucleotide triphosphate hydrolases"/>
    <property type="match status" value="2"/>
</dbReference>
<dbReference type="InterPro" id="IPR059117">
    <property type="entry name" value="APS_kinase_dom"/>
</dbReference>
<comment type="catalytic activity">
    <reaction evidence="1 14">
        <text>adenosine 5'-phosphosulfate + ATP = 3'-phosphoadenylyl sulfate + ADP + H(+)</text>
        <dbReference type="Rhea" id="RHEA:24152"/>
        <dbReference type="ChEBI" id="CHEBI:15378"/>
        <dbReference type="ChEBI" id="CHEBI:30616"/>
        <dbReference type="ChEBI" id="CHEBI:58243"/>
        <dbReference type="ChEBI" id="CHEBI:58339"/>
        <dbReference type="ChEBI" id="CHEBI:456216"/>
        <dbReference type="EC" id="2.7.1.25"/>
    </reaction>
</comment>
<comment type="function">
    <text evidence="12">Proposed to provide activated sulfate for transfer to Nod factor. ATP sulfurylase may be the GTPase, regulating ATP sulfurylase activity.</text>
</comment>
<evidence type="ECO:0000256" key="2">
    <source>
        <dbReference type="ARBA" id="ARBA00002357"/>
    </source>
</evidence>
<dbReference type="GO" id="GO:0004781">
    <property type="term" value="F:sulfate adenylyltransferase (ATP) activity"/>
    <property type="evidence" value="ECO:0007669"/>
    <property type="project" value="UniProtKB-EC"/>
</dbReference>
<feature type="binding site" evidence="14">
    <location>
        <begin position="458"/>
        <end position="465"/>
    </location>
    <ligand>
        <name>ATP</name>
        <dbReference type="ChEBI" id="CHEBI:30616"/>
    </ligand>
</feature>
<evidence type="ECO:0000259" key="15">
    <source>
        <dbReference type="PROSITE" id="PS51722"/>
    </source>
</evidence>
<evidence type="ECO:0000256" key="9">
    <source>
        <dbReference type="ARBA" id="ARBA00022840"/>
    </source>
</evidence>
<dbReference type="GO" id="GO:0070814">
    <property type="term" value="P:hydrogen sulfide biosynthetic process"/>
    <property type="evidence" value="ECO:0007669"/>
    <property type="project" value="UniProtKB-UniRule"/>
</dbReference>
<evidence type="ECO:0000256" key="1">
    <source>
        <dbReference type="ARBA" id="ARBA00001823"/>
    </source>
</evidence>
<keyword evidence="11" id="KW-0511">Multifunctional enzyme</keyword>
<keyword evidence="14" id="KW-0597">Phosphoprotein</keyword>
<dbReference type="GO" id="GO:0005524">
    <property type="term" value="F:ATP binding"/>
    <property type="evidence" value="ECO:0007669"/>
    <property type="project" value="UniProtKB-UniRule"/>
</dbReference>
<dbReference type="NCBIfam" id="NF003013">
    <property type="entry name" value="PRK03846.1"/>
    <property type="match status" value="1"/>
</dbReference>
<dbReference type="Pfam" id="PF22594">
    <property type="entry name" value="GTP-eEF1A_C"/>
    <property type="match status" value="1"/>
</dbReference>
<dbReference type="GO" id="GO:0005525">
    <property type="term" value="F:GTP binding"/>
    <property type="evidence" value="ECO:0007669"/>
    <property type="project" value="UniProtKB-KW"/>
</dbReference>
<dbReference type="CDD" id="cd02027">
    <property type="entry name" value="APSK"/>
    <property type="match status" value="1"/>
</dbReference>
<dbReference type="PRINTS" id="PR00315">
    <property type="entry name" value="ELONGATNFCT"/>
</dbReference>
<evidence type="ECO:0000256" key="7">
    <source>
        <dbReference type="ARBA" id="ARBA00022695"/>
    </source>
</evidence>
<dbReference type="GO" id="GO:0000103">
    <property type="term" value="P:sulfate assimilation"/>
    <property type="evidence" value="ECO:0007669"/>
    <property type="project" value="UniProtKB-UniRule"/>
</dbReference>
<keyword evidence="7" id="KW-0548">Nucleotidyltransferase</keyword>
<dbReference type="PROSITE" id="PS00301">
    <property type="entry name" value="G_TR_1"/>
    <property type="match status" value="1"/>
</dbReference>
<keyword evidence="14" id="KW-0418">Kinase</keyword>
<evidence type="ECO:0000256" key="3">
    <source>
        <dbReference type="ARBA" id="ARBA00005438"/>
    </source>
</evidence>
<keyword evidence="8 14" id="KW-0547">Nucleotide-binding</keyword>
<evidence type="ECO:0000313" key="17">
    <source>
        <dbReference type="Proteomes" id="UP000277424"/>
    </source>
</evidence>
<comment type="caution">
    <text evidence="16">The sequence shown here is derived from an EMBL/GenBank/DDBJ whole genome shotgun (WGS) entry which is preliminary data.</text>
</comment>
<dbReference type="RefSeq" id="WP_121219029.1">
    <property type="nucleotide sequence ID" value="NZ_RBIG01000001.1"/>
</dbReference>
<keyword evidence="6 14" id="KW-0808">Transferase</keyword>
<gene>
    <name evidence="14" type="primary">cysC</name>
    <name evidence="16" type="ORF">BCL74_1719</name>
</gene>
<dbReference type="InterPro" id="IPR000795">
    <property type="entry name" value="T_Tr_GTP-bd_dom"/>
</dbReference>
<dbReference type="Gene3D" id="2.40.30.10">
    <property type="entry name" value="Translation factors"/>
    <property type="match status" value="2"/>
</dbReference>
<dbReference type="GO" id="GO:0004020">
    <property type="term" value="F:adenylylsulfate kinase activity"/>
    <property type="evidence" value="ECO:0007669"/>
    <property type="project" value="UniProtKB-UniRule"/>
</dbReference>
<dbReference type="PANTHER" id="PTHR23115">
    <property type="entry name" value="TRANSLATION FACTOR"/>
    <property type="match status" value="1"/>
</dbReference>
<organism evidence="16 17">
    <name type="scientific">Oceanibaculum indicum</name>
    <dbReference type="NCBI Taxonomy" id="526216"/>
    <lineage>
        <taxon>Bacteria</taxon>
        <taxon>Pseudomonadati</taxon>
        <taxon>Pseudomonadota</taxon>
        <taxon>Alphaproteobacteria</taxon>
        <taxon>Rhodospirillales</taxon>
        <taxon>Oceanibaculaceae</taxon>
        <taxon>Oceanibaculum</taxon>
    </lineage>
</organism>
<evidence type="ECO:0000313" key="16">
    <source>
        <dbReference type="EMBL" id="RKQ73926.1"/>
    </source>
</evidence>
<evidence type="ECO:0000256" key="4">
    <source>
        <dbReference type="ARBA" id="ARBA00007237"/>
    </source>
</evidence>
<dbReference type="InterPro" id="IPR050100">
    <property type="entry name" value="TRAFAC_GTPase_members"/>
</dbReference>
<dbReference type="InterPro" id="IPR031157">
    <property type="entry name" value="G_TR_CS"/>
</dbReference>
<comment type="similarity">
    <text evidence="4">In the N-terminal section; belongs to the TRAFAC class translation factor GTPase superfamily. Classic translation factor GTPase family. CysN/NodQ subfamily.</text>
</comment>
<sequence>MTATIQGTAPLTIVIVGHVDHGKSTLVGRLIHDTGSMPDGKLEAIRAMSEKRGMPFEWAFLLDAFQAERDQGITIDTTQIHFKTETRPYLIVDAPGHKEFLKNMITGASAAAAAVLVVDAVDGVQEQSRRHGYLLHLLGVRQVVVAVNKMDLAGYDAGRFAQVEADIRAYLASIGVEPLQVVPVSAREGDNIARRSDAMPWYQGPTVTGALDGCVPPPPPVDLPLRLPVQDVYKFDQRRILAGRIESGSLSVGDRILVSPANKSARIASIEAWNTAAPVTTASAGQSVGITLDEPIFVERGQIVSHAETAPVETNVFRARLFWLGHAPLRQGKTYKMKLATGEFPVEVERIETVIDVGDLSLSASEAVERNGVAEVVLRSRSLLALDEFQRNPRTGRFVLVEGYDIVGGGIVSMEGYPDQRAQRTVVSTNIHAVESRVAMEDRWQKNNHKSGVIWLTGLSGAGKTTLALALEHELHRKGYQVYVLDGDNIRHGLSADLGFSPDDRAENIRRVGEVSALFAQAGMIVVTAFISPYRADRDHVRDIAGTLFHEVHVKADVATCELRDPKGLYKKARAGEIKDFTGISAPYEPPQAPELVVDTANQSIEQSVAELLAYVTTHFRLTTKTAAAG</sequence>
<protein>
    <recommendedName>
        <fullName evidence="14">Adenylyl-sulfate kinase</fullName>
        <ecNumber evidence="14">2.7.1.25</ecNumber>
    </recommendedName>
    <alternativeName>
        <fullName evidence="14">APS kinase</fullName>
    </alternativeName>
    <alternativeName>
        <fullName evidence="14">ATP adenosine-5'-phosphosulfate 3'-phosphotransferase</fullName>
    </alternativeName>
    <alternativeName>
        <fullName evidence="14">Adenosine-5'-phosphosulfate kinase</fullName>
    </alternativeName>
</protein>
<comment type="catalytic activity">
    <reaction evidence="13">
        <text>sulfate + ATP + H(+) = adenosine 5'-phosphosulfate + diphosphate</text>
        <dbReference type="Rhea" id="RHEA:18133"/>
        <dbReference type="ChEBI" id="CHEBI:15378"/>
        <dbReference type="ChEBI" id="CHEBI:16189"/>
        <dbReference type="ChEBI" id="CHEBI:30616"/>
        <dbReference type="ChEBI" id="CHEBI:33019"/>
        <dbReference type="ChEBI" id="CHEBI:58243"/>
        <dbReference type="EC" id="2.7.7.4"/>
    </reaction>
</comment>
<accession>A0A420WSW3</accession>
<dbReference type="InterPro" id="IPR054696">
    <property type="entry name" value="GTP-eEF1A_C"/>
</dbReference>
<evidence type="ECO:0000256" key="13">
    <source>
        <dbReference type="ARBA" id="ARBA00049370"/>
    </source>
</evidence>
<dbReference type="Proteomes" id="UP000277424">
    <property type="component" value="Unassembled WGS sequence"/>
</dbReference>